<accession>A0ABU9B7T3</accession>
<dbReference type="SMART" id="SM00895">
    <property type="entry name" value="FCD"/>
    <property type="match status" value="1"/>
</dbReference>
<comment type="caution">
    <text evidence="5">The sequence shown here is derived from an EMBL/GenBank/DDBJ whole genome shotgun (WGS) entry which is preliminary data.</text>
</comment>
<keyword evidence="2" id="KW-0238">DNA-binding</keyword>
<evidence type="ECO:0000256" key="2">
    <source>
        <dbReference type="ARBA" id="ARBA00023125"/>
    </source>
</evidence>
<protein>
    <submittedName>
        <fullName evidence="5">GntR family transcriptional regulator</fullName>
    </submittedName>
</protein>
<keyword evidence="3" id="KW-0804">Transcription</keyword>
<dbReference type="InterPro" id="IPR008920">
    <property type="entry name" value="TF_FadR/GntR_C"/>
</dbReference>
<dbReference type="SMART" id="SM00345">
    <property type="entry name" value="HTH_GNTR"/>
    <property type="match status" value="1"/>
</dbReference>
<dbReference type="PANTHER" id="PTHR43537:SF45">
    <property type="entry name" value="GNTR FAMILY REGULATORY PROTEIN"/>
    <property type="match status" value="1"/>
</dbReference>
<dbReference type="Pfam" id="PF00392">
    <property type="entry name" value="GntR"/>
    <property type="match status" value="1"/>
</dbReference>
<reference evidence="5 6" key="1">
    <citation type="submission" date="2024-04" db="EMBL/GenBank/DDBJ databases">
        <title>Novel species of the genus Ideonella isolated from streams.</title>
        <authorList>
            <person name="Lu H."/>
        </authorList>
    </citation>
    <scope>NUCLEOTIDE SEQUENCE [LARGE SCALE GENOMIC DNA]</scope>
    <source>
        <strain evidence="5 6">BYS139W</strain>
    </source>
</reference>
<feature type="domain" description="HTH gntR-type" evidence="4">
    <location>
        <begin position="16"/>
        <end position="83"/>
    </location>
</feature>
<dbReference type="InterPro" id="IPR036390">
    <property type="entry name" value="WH_DNA-bd_sf"/>
</dbReference>
<dbReference type="InterPro" id="IPR036388">
    <property type="entry name" value="WH-like_DNA-bd_sf"/>
</dbReference>
<evidence type="ECO:0000256" key="3">
    <source>
        <dbReference type="ARBA" id="ARBA00023163"/>
    </source>
</evidence>
<gene>
    <name evidence="5" type="ORF">AACH11_08210</name>
</gene>
<proteinExistence type="predicted"/>
<evidence type="ECO:0000259" key="4">
    <source>
        <dbReference type="PROSITE" id="PS50949"/>
    </source>
</evidence>
<dbReference type="InterPro" id="IPR011711">
    <property type="entry name" value="GntR_C"/>
</dbReference>
<evidence type="ECO:0000313" key="6">
    <source>
        <dbReference type="Proteomes" id="UP001368500"/>
    </source>
</evidence>
<dbReference type="Pfam" id="PF07729">
    <property type="entry name" value="FCD"/>
    <property type="match status" value="1"/>
</dbReference>
<dbReference type="RefSeq" id="WP_341373728.1">
    <property type="nucleotide sequence ID" value="NZ_JBBUTF010000006.1"/>
</dbReference>
<dbReference type="InterPro" id="IPR000524">
    <property type="entry name" value="Tscrpt_reg_HTH_GntR"/>
</dbReference>
<dbReference type="SUPFAM" id="SSF48008">
    <property type="entry name" value="GntR ligand-binding domain-like"/>
    <property type="match status" value="1"/>
</dbReference>
<keyword evidence="6" id="KW-1185">Reference proteome</keyword>
<dbReference type="Proteomes" id="UP001368500">
    <property type="component" value="Unassembled WGS sequence"/>
</dbReference>
<dbReference type="PRINTS" id="PR00035">
    <property type="entry name" value="HTHGNTR"/>
</dbReference>
<organism evidence="5 6">
    <name type="scientific">Pseudaquabacterium rugosum</name>
    <dbReference type="NCBI Taxonomy" id="2984194"/>
    <lineage>
        <taxon>Bacteria</taxon>
        <taxon>Pseudomonadati</taxon>
        <taxon>Pseudomonadota</taxon>
        <taxon>Betaproteobacteria</taxon>
        <taxon>Burkholderiales</taxon>
        <taxon>Sphaerotilaceae</taxon>
        <taxon>Pseudaquabacterium</taxon>
    </lineage>
</organism>
<dbReference type="CDD" id="cd07377">
    <property type="entry name" value="WHTH_GntR"/>
    <property type="match status" value="1"/>
</dbReference>
<name>A0ABU9B7T3_9BURK</name>
<sequence length="251" mass="28702">MAKPAAEDSGQDKVRETSATRVYVVLRNEILTMKLPPGAALDEAGLAERFDMSRSPIREALARLSAEGLITTLANRTTMVAPMDFARVPEFLDALDLLQRVTTRLAALHRTQDDLVRIREAQKAYERGIATSLKTGDSLPMIEMNYEFHMTIARTGRNAYFEELYRRLLEEGRRMLHLHFEYKASEPDVNVQEMASDHTEIVRAIEMRDADRAERFAHEHAEQFKGRFMEFLDRNITAGIPLTYSPGSRER</sequence>
<dbReference type="SUPFAM" id="SSF46785">
    <property type="entry name" value="Winged helix' DNA-binding domain"/>
    <property type="match status" value="1"/>
</dbReference>
<dbReference type="PANTHER" id="PTHR43537">
    <property type="entry name" value="TRANSCRIPTIONAL REGULATOR, GNTR FAMILY"/>
    <property type="match status" value="1"/>
</dbReference>
<dbReference type="EMBL" id="JBBUTF010000006">
    <property type="protein sequence ID" value="MEK8025943.1"/>
    <property type="molecule type" value="Genomic_DNA"/>
</dbReference>
<evidence type="ECO:0000313" key="5">
    <source>
        <dbReference type="EMBL" id="MEK8025943.1"/>
    </source>
</evidence>
<dbReference type="Gene3D" id="1.20.120.530">
    <property type="entry name" value="GntR ligand-binding domain-like"/>
    <property type="match status" value="1"/>
</dbReference>
<dbReference type="Gene3D" id="1.10.10.10">
    <property type="entry name" value="Winged helix-like DNA-binding domain superfamily/Winged helix DNA-binding domain"/>
    <property type="match status" value="1"/>
</dbReference>
<dbReference type="PROSITE" id="PS50949">
    <property type="entry name" value="HTH_GNTR"/>
    <property type="match status" value="1"/>
</dbReference>
<keyword evidence="1" id="KW-0805">Transcription regulation</keyword>
<evidence type="ECO:0000256" key="1">
    <source>
        <dbReference type="ARBA" id="ARBA00023015"/>
    </source>
</evidence>